<evidence type="ECO:0008006" key="5">
    <source>
        <dbReference type="Google" id="ProtNLM"/>
    </source>
</evidence>
<name>A0A1Y2A5H1_9PLEO</name>
<keyword evidence="1" id="KW-0812">Transmembrane</keyword>
<proteinExistence type="predicted"/>
<keyword evidence="1" id="KW-1133">Transmembrane helix</keyword>
<keyword evidence="4" id="KW-1185">Reference proteome</keyword>
<reference evidence="3 4" key="1">
    <citation type="submission" date="2016-07" db="EMBL/GenBank/DDBJ databases">
        <title>Pervasive Adenine N6-methylation of Active Genes in Fungi.</title>
        <authorList>
            <consortium name="DOE Joint Genome Institute"/>
            <person name="Mondo S.J."/>
            <person name="Dannebaum R.O."/>
            <person name="Kuo R.C."/>
            <person name="Labutti K."/>
            <person name="Haridas S."/>
            <person name="Kuo A."/>
            <person name="Salamov A."/>
            <person name="Ahrendt S.R."/>
            <person name="Lipzen A."/>
            <person name="Sullivan W."/>
            <person name="Andreopoulos W.B."/>
            <person name="Clum A."/>
            <person name="Lindquist E."/>
            <person name="Daum C."/>
            <person name="Ramamoorthy G.K."/>
            <person name="Gryganskyi A."/>
            <person name="Culley D."/>
            <person name="Magnuson J.K."/>
            <person name="James T.Y."/>
            <person name="O'Malley M.A."/>
            <person name="Stajich J.E."/>
            <person name="Spatafora J.W."/>
            <person name="Visel A."/>
            <person name="Grigoriev I.V."/>
        </authorList>
    </citation>
    <scope>NUCLEOTIDE SEQUENCE [LARGE SCALE GENOMIC DNA]</scope>
    <source>
        <strain evidence="3 4">CBS 115471</strain>
    </source>
</reference>
<organism evidence="3 4">
    <name type="scientific">Clohesyomyces aquaticus</name>
    <dbReference type="NCBI Taxonomy" id="1231657"/>
    <lineage>
        <taxon>Eukaryota</taxon>
        <taxon>Fungi</taxon>
        <taxon>Dikarya</taxon>
        <taxon>Ascomycota</taxon>
        <taxon>Pezizomycotina</taxon>
        <taxon>Dothideomycetes</taxon>
        <taxon>Pleosporomycetidae</taxon>
        <taxon>Pleosporales</taxon>
        <taxon>Lindgomycetaceae</taxon>
        <taxon>Clohesyomyces</taxon>
    </lineage>
</organism>
<dbReference type="EMBL" id="MCFA01000011">
    <property type="protein sequence ID" value="ORY17557.1"/>
    <property type="molecule type" value="Genomic_DNA"/>
</dbReference>
<evidence type="ECO:0000313" key="4">
    <source>
        <dbReference type="Proteomes" id="UP000193144"/>
    </source>
</evidence>
<dbReference type="AlphaFoldDB" id="A0A1Y2A5H1"/>
<evidence type="ECO:0000256" key="2">
    <source>
        <dbReference type="SAM" id="SignalP"/>
    </source>
</evidence>
<protein>
    <recommendedName>
        <fullName evidence="5">Extracellular membrane protein CFEM domain-containing protein</fullName>
    </recommendedName>
</protein>
<keyword evidence="1" id="KW-0472">Membrane</keyword>
<evidence type="ECO:0000256" key="1">
    <source>
        <dbReference type="SAM" id="Phobius"/>
    </source>
</evidence>
<feature type="signal peptide" evidence="2">
    <location>
        <begin position="1"/>
        <end position="19"/>
    </location>
</feature>
<evidence type="ECO:0000313" key="3">
    <source>
        <dbReference type="EMBL" id="ORY17557.1"/>
    </source>
</evidence>
<accession>A0A1Y2A5H1</accession>
<feature type="chain" id="PRO_5012869802" description="Extracellular membrane protein CFEM domain-containing protein" evidence="2">
    <location>
        <begin position="20"/>
        <end position="234"/>
    </location>
</feature>
<dbReference type="Proteomes" id="UP000193144">
    <property type="component" value="Unassembled WGS sequence"/>
</dbReference>
<feature type="transmembrane region" description="Helical" evidence="1">
    <location>
        <begin position="212"/>
        <end position="233"/>
    </location>
</feature>
<sequence>MRPLAVFPTSLVIFHHALAQEAHSSPSVTQTTCLPCATGDAFAQWDSCSSSVSVQQETCSVNINIDSDAIYCACSAANAGFSCLKSYYPTNTEAICLASVYLDSACHLAGLDLPAAASTDSSISCPATITNLWREYELGISSNVDVGSIIPFFGLSAYASGQTLSMPATPTTQTSTTSVRYNISAPKVTNAGTGVFGGLSPRKGTKGEEWDAVRVFLGFGILVAVLVAGMSAFL</sequence>
<comment type="caution">
    <text evidence="3">The sequence shown here is derived from an EMBL/GenBank/DDBJ whole genome shotgun (WGS) entry which is preliminary data.</text>
</comment>
<gene>
    <name evidence="3" type="ORF">BCR34DRAFT_583440</name>
</gene>
<keyword evidence="2" id="KW-0732">Signal</keyword>